<dbReference type="OrthoDB" id="17907at2759"/>
<reference evidence="1" key="1">
    <citation type="submission" date="2006-10" db="EMBL/GenBank/DDBJ databases">
        <authorList>
            <person name="Amadeo P."/>
            <person name="Zhao Q."/>
            <person name="Wortman J."/>
            <person name="Fraser-Liggett C."/>
            <person name="Carlton J."/>
        </authorList>
    </citation>
    <scope>NUCLEOTIDE SEQUENCE</scope>
    <source>
        <strain evidence="1">G3</strain>
    </source>
</reference>
<gene>
    <name evidence="1" type="ORF">TVAG_205970</name>
</gene>
<evidence type="ECO:0000313" key="1">
    <source>
        <dbReference type="EMBL" id="EAY13429.1"/>
    </source>
</evidence>
<name>A2E1I2_TRIV3</name>
<evidence type="ECO:0000313" key="2">
    <source>
        <dbReference type="Proteomes" id="UP000001542"/>
    </source>
</evidence>
<dbReference type="InParanoid" id="A2E1I2"/>
<dbReference type="EMBL" id="DS113285">
    <property type="protein sequence ID" value="EAY13429.1"/>
    <property type="molecule type" value="Genomic_DNA"/>
</dbReference>
<evidence type="ECO:0008006" key="3">
    <source>
        <dbReference type="Google" id="ProtNLM"/>
    </source>
</evidence>
<dbReference type="InterPro" id="IPR016024">
    <property type="entry name" value="ARM-type_fold"/>
</dbReference>
<sequence>MSTNNDFLFWGITREQFLQEAKSRTDNLPNVLKGGDRREIMNELEWFSSVLDGELKFMLKECAPQIFITLYNYLTTPPYAKFVLIPQVTDIMRIIYTTKEIRPTNITLSLDQLFQAFKYNKRNKAKYFNFGFLNHYFSDEDNEKLLEKYLHRLGEADDVRDFGTLFSLLHPKFLPRVIDFLMNILRNRSNMHDVTIACKYLSICATYNELDFDFKPYINDLFNVLYASLGFGFNILDNEYVIDFSPSFNKDDLLLGKYEDHAFNSIAVILASLLQKTETGYLILEKFRYLMPILIRFVSSKCYQISQFVARFIFAMPICYKFHNLDPELASEVIDIFIPTMTHILFSGTSKTQASQIIRNLDDAASFNYKAIRDNFIYFAIDHMFDSEYSILAQKCNNILFDLIPLIFSKEHIEDYYNVIPQIFANIESLLACDIKPEPSSTGRHMLSIICSCISKKTISRDDIVYSTICDKAVTFASLFITTISTVNAITKTIKKLSLSIVHKTDPFFSVLPEDVIKDMLEMVSTKLTNDHELNATIIVLNSIARLYPEITLPYIIPKLKDLIKSNAYNEPYYSLVISLVSNSTKMKPYIDDILDFAFNAIETNDENVAKQGLSILYAFTYFKFPCISDFDMLNPDDSEEGLGKLYKYNKVKLQWEDYDPSIYSKVCNRICDCLEKRILSFDEDKDEAKGVTITMINFIKVPHQISLPYIQTPLEMPDGEKRLVKVMINSIKTLLGKEIIQTNMHYLVDLLSGLNLISDQRLASAYYIDKSKKFVTFARTTSIQVKKNKMRIRPFFVRKIWLHNIIEMNRKLFLPEEYSLLDEEYLKLSFHNSADIRKRAQELVLNTSREDKNYIQKILENSLSKLTDKTVLTSRIDLIANLTLINNAMTFKPLYNVPEYVMKLVDFYLTFQPDPSWKFSQFDIVQSKIDIAVIDYNNQSSYTELYDKLPKYENDQNRSRFIWLLDSFIDRQATVPDFIVKRIMEMAVTPTESTYSLAKKGLKTLLRRINLKPKIIRQTEKPEFIDKRETAIFCQPKFYKVYDTSNLKVDDERLQKVADFVKSQITPDYMEKYIRALILFQDENSKPDLSDFSYFVQYSDESVIDRLSLLLDEFLTVDNTISSRVAIDYCLSYVEKTPRLPKNISQKIYEKLFTPIIKFLLDEKCQNTGPILTNLSRIFRRVSCARFPFIFDIMSEYLKKDSWQTKGLVSALLLKMTQRSHYSVFPLIQKFLLEKYLPILQDLEKVSVTGLHYPLILRYICEFKLTGHGQEGDALLDYFFNELFDKWEMCDKSLKSVELMIFNSPIILGKSLGKYVFPRFERLLQFIDADIKASSKDLELKIMLLSSAEFSIDVIPIEFFENIYKLIPSMNWKKREICCGYAKLLIMQHIFTIPKEMLKYISEIYVKPFLTDVNEKVRAAGIDLLCVCLMLTCNDPKELDEFAANVIQEMRNTKKEGSCVVKAAALFGFISITKDEYPKWLPDLFEEAEIKYHDRHQFSSMLEESVKNFWKRHLYHDLPELEQYRFAFSNSYFS</sequence>
<keyword evidence="2" id="KW-1185">Reference proteome</keyword>
<dbReference type="KEGG" id="tva:4771413"/>
<organism evidence="1 2">
    <name type="scientific">Trichomonas vaginalis (strain ATCC PRA-98 / G3)</name>
    <dbReference type="NCBI Taxonomy" id="412133"/>
    <lineage>
        <taxon>Eukaryota</taxon>
        <taxon>Metamonada</taxon>
        <taxon>Parabasalia</taxon>
        <taxon>Trichomonadida</taxon>
        <taxon>Trichomonadidae</taxon>
        <taxon>Trichomonas</taxon>
    </lineage>
</organism>
<accession>A2E1I2</accession>
<proteinExistence type="predicted"/>
<dbReference type="VEuPathDB" id="TrichDB:TVAG_205970"/>
<reference evidence="1" key="2">
    <citation type="journal article" date="2007" name="Science">
        <title>Draft genome sequence of the sexually transmitted pathogen Trichomonas vaginalis.</title>
        <authorList>
            <person name="Carlton J.M."/>
            <person name="Hirt R.P."/>
            <person name="Silva J.C."/>
            <person name="Delcher A.L."/>
            <person name="Schatz M."/>
            <person name="Zhao Q."/>
            <person name="Wortman J.R."/>
            <person name="Bidwell S.L."/>
            <person name="Alsmark U.C.M."/>
            <person name="Besteiro S."/>
            <person name="Sicheritz-Ponten T."/>
            <person name="Noel C.J."/>
            <person name="Dacks J.B."/>
            <person name="Foster P.G."/>
            <person name="Simillion C."/>
            <person name="Van de Peer Y."/>
            <person name="Miranda-Saavedra D."/>
            <person name="Barton G.J."/>
            <person name="Westrop G.D."/>
            <person name="Mueller S."/>
            <person name="Dessi D."/>
            <person name="Fiori P.L."/>
            <person name="Ren Q."/>
            <person name="Paulsen I."/>
            <person name="Zhang H."/>
            <person name="Bastida-Corcuera F.D."/>
            <person name="Simoes-Barbosa A."/>
            <person name="Brown M.T."/>
            <person name="Hayes R.D."/>
            <person name="Mukherjee M."/>
            <person name="Okumura C.Y."/>
            <person name="Schneider R."/>
            <person name="Smith A.J."/>
            <person name="Vanacova S."/>
            <person name="Villalvazo M."/>
            <person name="Haas B.J."/>
            <person name="Pertea M."/>
            <person name="Feldblyum T.V."/>
            <person name="Utterback T.R."/>
            <person name="Shu C.L."/>
            <person name="Osoegawa K."/>
            <person name="de Jong P.J."/>
            <person name="Hrdy I."/>
            <person name="Horvathova L."/>
            <person name="Zubacova Z."/>
            <person name="Dolezal P."/>
            <person name="Malik S.B."/>
            <person name="Logsdon J.M. Jr."/>
            <person name="Henze K."/>
            <person name="Gupta A."/>
            <person name="Wang C.C."/>
            <person name="Dunne R.L."/>
            <person name="Upcroft J.A."/>
            <person name="Upcroft P."/>
            <person name="White O."/>
            <person name="Salzberg S.L."/>
            <person name="Tang P."/>
            <person name="Chiu C.-H."/>
            <person name="Lee Y.-S."/>
            <person name="Embley T.M."/>
            <person name="Coombs G.H."/>
            <person name="Mottram J.C."/>
            <person name="Tachezy J."/>
            <person name="Fraser-Liggett C.M."/>
            <person name="Johnson P.J."/>
        </authorList>
    </citation>
    <scope>NUCLEOTIDE SEQUENCE [LARGE SCALE GENOMIC DNA]</scope>
    <source>
        <strain evidence="1">G3</strain>
    </source>
</reference>
<dbReference type="Proteomes" id="UP000001542">
    <property type="component" value="Unassembled WGS sequence"/>
</dbReference>
<dbReference type="RefSeq" id="XP_001325652.1">
    <property type="nucleotide sequence ID" value="XM_001325617.1"/>
</dbReference>
<dbReference type="VEuPathDB" id="TrichDB:TVAGG3_0519780"/>
<dbReference type="SUPFAM" id="SSF48371">
    <property type="entry name" value="ARM repeat"/>
    <property type="match status" value="2"/>
</dbReference>
<protein>
    <recommendedName>
        <fullName evidence="3">HEAT repeat family protein</fullName>
    </recommendedName>
</protein>